<reference evidence="3 4" key="1">
    <citation type="submission" date="2020-07" db="EMBL/GenBank/DDBJ databases">
        <authorList>
            <person name="Zhuang K."/>
            <person name="Ran Y."/>
        </authorList>
    </citation>
    <scope>NUCLEOTIDE SEQUENCE [LARGE SCALE GENOMIC DNA]</scope>
    <source>
        <strain evidence="3 4">WCH-YHL-001</strain>
    </source>
</reference>
<dbReference type="AlphaFoldDB" id="A0A7D6ZM05"/>
<proteinExistence type="predicted"/>
<sequence>MTITEQGYRYARSSGLWSGRLGLATSGGVTTSGPEAHPHFFSGLLTQAGPAAAGLLALADVAQASYPNPTPPMWARDPVITCAGDRLQLESFSSCCGVYARLTVLGNALDGEIVTHGTTNVDVNGPLREALARVGGNDPLHFAVGDDELAVTTGDGAVVEKKVPLPDRWLRGFAEVQVAAVGFDLRAELPATEAIRFLRSLPKGSRDVMWAVPAGRGLRVSPRPQVGAVCLSGSRRLGTMLPLLRFAKALRVYGPVVGAGSQPVASAWELELPGMRYVLTLSPEVWRGFSGEGGVLEDLASEEAAGDAELLGALLDFEPRLEPDLLADRSGLDAARVRSALVQLGTAGRVGYDVTEAAYFHRELPYDASRVAELNPRLRSARKLVAENRVQLTGPDTAIVTASETPRQVQFSGDTATCTCPWWLDTRGGRGPCKHVLAVRMIRAESCGAPAESRGLHLR</sequence>
<protein>
    <submittedName>
        <fullName evidence="3">SWIM zinc finger family protein</fullName>
    </submittedName>
</protein>
<dbReference type="RefSeq" id="WP_181584971.1">
    <property type="nucleotide sequence ID" value="NZ_CP059399.1"/>
</dbReference>
<dbReference type="KEGG" id="nhu:H0264_17610"/>
<accession>A0A7D6ZM05</accession>
<dbReference type="Pfam" id="PF04434">
    <property type="entry name" value="SWIM"/>
    <property type="match status" value="1"/>
</dbReference>
<evidence type="ECO:0000256" key="1">
    <source>
        <dbReference type="PROSITE-ProRule" id="PRU00325"/>
    </source>
</evidence>
<dbReference type="PROSITE" id="PS50966">
    <property type="entry name" value="ZF_SWIM"/>
    <property type="match status" value="1"/>
</dbReference>
<dbReference type="EMBL" id="CP059399">
    <property type="protein sequence ID" value="QLY33807.1"/>
    <property type="molecule type" value="Genomic_DNA"/>
</dbReference>
<dbReference type="Proteomes" id="UP000515512">
    <property type="component" value="Chromosome"/>
</dbReference>
<keyword evidence="1" id="KW-0479">Metal-binding</keyword>
<evidence type="ECO:0000313" key="4">
    <source>
        <dbReference type="Proteomes" id="UP000515512"/>
    </source>
</evidence>
<feature type="domain" description="SWIM-type" evidence="2">
    <location>
        <begin position="407"/>
        <end position="444"/>
    </location>
</feature>
<organism evidence="3 4">
    <name type="scientific">Nocardia huaxiensis</name>
    <dbReference type="NCBI Taxonomy" id="2755382"/>
    <lineage>
        <taxon>Bacteria</taxon>
        <taxon>Bacillati</taxon>
        <taxon>Actinomycetota</taxon>
        <taxon>Actinomycetes</taxon>
        <taxon>Mycobacteriales</taxon>
        <taxon>Nocardiaceae</taxon>
        <taxon>Nocardia</taxon>
    </lineage>
</organism>
<keyword evidence="4" id="KW-1185">Reference proteome</keyword>
<keyword evidence="1" id="KW-0863">Zinc-finger</keyword>
<evidence type="ECO:0000313" key="3">
    <source>
        <dbReference type="EMBL" id="QLY33807.1"/>
    </source>
</evidence>
<dbReference type="InterPro" id="IPR007527">
    <property type="entry name" value="Znf_SWIM"/>
</dbReference>
<dbReference type="GO" id="GO:0008270">
    <property type="term" value="F:zinc ion binding"/>
    <property type="evidence" value="ECO:0007669"/>
    <property type="project" value="UniProtKB-KW"/>
</dbReference>
<name>A0A7D6ZM05_9NOCA</name>
<evidence type="ECO:0000259" key="2">
    <source>
        <dbReference type="PROSITE" id="PS50966"/>
    </source>
</evidence>
<gene>
    <name evidence="3" type="ORF">H0264_17610</name>
</gene>
<keyword evidence="1" id="KW-0862">Zinc</keyword>